<protein>
    <submittedName>
        <fullName evidence="2">Nucleotid_trans domain-containing protein</fullName>
    </submittedName>
</protein>
<accession>A0A1I8AQV5</accession>
<dbReference type="WBParaSite" id="L893_g8284.t1">
    <property type="protein sequence ID" value="L893_g8284.t1"/>
    <property type="gene ID" value="L893_g8284"/>
</dbReference>
<dbReference type="Proteomes" id="UP000095287">
    <property type="component" value="Unplaced"/>
</dbReference>
<name>A0A1I8AQV5_9BILA</name>
<organism evidence="1 2">
    <name type="scientific">Steinernema glaseri</name>
    <dbReference type="NCBI Taxonomy" id="37863"/>
    <lineage>
        <taxon>Eukaryota</taxon>
        <taxon>Metazoa</taxon>
        <taxon>Ecdysozoa</taxon>
        <taxon>Nematoda</taxon>
        <taxon>Chromadorea</taxon>
        <taxon>Rhabditida</taxon>
        <taxon>Tylenchina</taxon>
        <taxon>Panagrolaimomorpha</taxon>
        <taxon>Strongyloidoidea</taxon>
        <taxon>Steinernematidae</taxon>
        <taxon>Steinernema</taxon>
    </lineage>
</organism>
<evidence type="ECO:0000313" key="1">
    <source>
        <dbReference type="Proteomes" id="UP000095287"/>
    </source>
</evidence>
<evidence type="ECO:0000313" key="2">
    <source>
        <dbReference type="WBParaSite" id="L893_g8284.t1"/>
    </source>
</evidence>
<proteinExistence type="predicted"/>
<dbReference type="AlphaFoldDB" id="A0A1I8AQV5"/>
<reference evidence="2" key="1">
    <citation type="submission" date="2016-11" db="UniProtKB">
        <authorList>
            <consortium name="WormBaseParasite"/>
        </authorList>
    </citation>
    <scope>IDENTIFICATION</scope>
</reference>
<keyword evidence="1" id="KW-1185">Reference proteome</keyword>
<sequence length="411" mass="47430">MDAVPSAFVTSLMEVIRIPRKCSELVNATELGGKYGTIAQEIYDHVSICRIAVPGFFCETPSETPSEGEVFSEAPVFHGESIKLRAIPPLAKHLGSLAVTARHLLFKRNQAPAKGASLQSFQRLMTLYRYVQLRSLTVERFPPHSIPRSSLFPGLTTFFNKVTLHYHSDTSSFREFLQALVAGKQLQTLAVVNSANRDPYCMFRLNPDDPQYFPRQNVLRKHTHPRWLLEALLVVFFQPQFFRLNLSVDFFWDSTFFYDIFLWNWLKRPEAFLGRTKCFKLLGAPLVKLLKKYGFRYIEGTQWEEGFPFPFGGRRFVLPHPKSVDHTLELTVFARMLQDQELELTNREFCERAAYFETRFHSNAELRKLPTMSFNGGVVDVLCTYGEHMEKLGYLIIFVIMAVSFFSKQFA</sequence>